<dbReference type="InterPro" id="IPR013538">
    <property type="entry name" value="ASHA1/2-like_C"/>
</dbReference>
<evidence type="ECO:0000256" key="1">
    <source>
        <dbReference type="ARBA" id="ARBA00006817"/>
    </source>
</evidence>
<dbReference type="InterPro" id="IPR023393">
    <property type="entry name" value="START-like_dom_sf"/>
</dbReference>
<feature type="domain" description="Activator of Hsp90 ATPase homologue 1/2-like C-terminal" evidence="2">
    <location>
        <begin position="27"/>
        <end position="150"/>
    </location>
</feature>
<protein>
    <submittedName>
        <fullName evidence="3">Uncharacterized conserved protein YndB, AHSA1/START domain</fullName>
    </submittedName>
</protein>
<sequence>MSEYSRHGILEIDGDRATMTFRRRIPYPVEAVWAALTDPAQRGSWFGETTIEPRRGGVIDMLASEPPVPPEVKRMTGRILVWEPPSDSRTAVLEHEWNQQIVEASVVRYELAADGEATILTLTHSGLSPRNAKGFIPGTHAYLDRLEAHLGEEPIPLWSTRYEEVAPAYA</sequence>
<proteinExistence type="inferred from homology"/>
<dbReference type="CDD" id="cd08899">
    <property type="entry name" value="SRPBCC_CalC_Aha1-like_6"/>
    <property type="match status" value="1"/>
</dbReference>
<evidence type="ECO:0000259" key="2">
    <source>
        <dbReference type="Pfam" id="PF08327"/>
    </source>
</evidence>
<evidence type="ECO:0000313" key="3">
    <source>
        <dbReference type="EMBL" id="SFA78456.1"/>
    </source>
</evidence>
<dbReference type="STRING" id="490629.SAMN05216266_101410"/>
<dbReference type="SUPFAM" id="SSF55961">
    <property type="entry name" value="Bet v1-like"/>
    <property type="match status" value="1"/>
</dbReference>
<dbReference type="AlphaFoldDB" id="A0A1I0VRZ5"/>
<reference evidence="4" key="1">
    <citation type="submission" date="2016-10" db="EMBL/GenBank/DDBJ databases">
        <authorList>
            <person name="Varghese N."/>
            <person name="Submissions S."/>
        </authorList>
    </citation>
    <scope>NUCLEOTIDE SEQUENCE [LARGE SCALE GENOMIC DNA]</scope>
    <source>
        <strain evidence="4">CGMCC 4.3568</strain>
    </source>
</reference>
<dbReference type="Proteomes" id="UP000243799">
    <property type="component" value="Unassembled WGS sequence"/>
</dbReference>
<name>A0A1I0VRZ5_9PSEU</name>
<keyword evidence="4" id="KW-1185">Reference proteome</keyword>
<gene>
    <name evidence="3" type="ORF">SAMN05216266_101410</name>
</gene>
<organism evidence="3 4">
    <name type="scientific">Amycolatopsis marina</name>
    <dbReference type="NCBI Taxonomy" id="490629"/>
    <lineage>
        <taxon>Bacteria</taxon>
        <taxon>Bacillati</taxon>
        <taxon>Actinomycetota</taxon>
        <taxon>Actinomycetes</taxon>
        <taxon>Pseudonocardiales</taxon>
        <taxon>Pseudonocardiaceae</taxon>
        <taxon>Amycolatopsis</taxon>
    </lineage>
</organism>
<dbReference type="Gene3D" id="3.30.530.20">
    <property type="match status" value="1"/>
</dbReference>
<evidence type="ECO:0000313" key="4">
    <source>
        <dbReference type="Proteomes" id="UP000243799"/>
    </source>
</evidence>
<dbReference type="RefSeq" id="WP_091668520.1">
    <property type="nucleotide sequence ID" value="NZ_FOKG01000001.1"/>
</dbReference>
<comment type="similarity">
    <text evidence="1">Belongs to the AHA1 family.</text>
</comment>
<dbReference type="Pfam" id="PF08327">
    <property type="entry name" value="AHSA1"/>
    <property type="match status" value="1"/>
</dbReference>
<dbReference type="OrthoDB" id="8117292at2"/>
<dbReference type="EMBL" id="FOKG01000001">
    <property type="protein sequence ID" value="SFA78456.1"/>
    <property type="molecule type" value="Genomic_DNA"/>
</dbReference>
<accession>A0A1I0VRZ5</accession>